<dbReference type="NCBIfam" id="TIGR01930">
    <property type="entry name" value="AcCoA-C-Actrans"/>
    <property type="match status" value="1"/>
</dbReference>
<dbReference type="AlphaFoldDB" id="A0A511QAU3"/>
<feature type="active site" description="Proton acceptor" evidence="8">
    <location>
        <position position="391"/>
    </location>
</feature>
<dbReference type="InterPro" id="IPR020617">
    <property type="entry name" value="Thiolase_C"/>
</dbReference>
<dbReference type="InterPro" id="IPR012806">
    <property type="entry name" value="Ac-CoA_C-AcTrfase_FadI"/>
</dbReference>
<evidence type="ECO:0000259" key="11">
    <source>
        <dbReference type="Pfam" id="PF02803"/>
    </source>
</evidence>
<name>A0A511QAU3_9VIBR</name>
<dbReference type="PROSITE" id="PS00737">
    <property type="entry name" value="THIOLASE_2"/>
    <property type="match status" value="1"/>
</dbReference>
<sequence>MGKQEVRTRQGERIAIVAGLRTPFARQSTEFCQVPAVDLGKMVINEMLERTDIDPKLIDQVVFGQVIQMPEAPNIAREIVLGTGMNIHTDAYSVTRACATSFQSAVNITESIMAGSIEIGIAGGADSSSVVPIGVSKNLAANLLALSKTKTLGQKLNLLKTLSFKDLMPVPPAVAEYSTGLSMGQTAEQMAKSHGISRADQDALAHRSHTLASQAWRDGKIQDEVMTAFPEPYKQWISEDNNIRHDSTLEGYTKLRPAFDREYGSVTAANSTPLTDGGAAIMLMSEGKAQALGMEILGFVRGYAFSAIGVEKDMLMGPTYATAKVLSNTGLALSDLTLIDMHEAFAAQALANVKMFASDTFAQNYLGRTKAIGEIDMDRFNVLGGSIAYGHPFAATGARMMTQTLRELKRRGGGLALNTACAAGGLGAAIILEVE</sequence>
<dbReference type="InterPro" id="IPR016039">
    <property type="entry name" value="Thiolase-like"/>
</dbReference>
<protein>
    <submittedName>
        <fullName evidence="12">3-ketoacyl-CoA thiolase</fullName>
    </submittedName>
</protein>
<evidence type="ECO:0000256" key="5">
    <source>
        <dbReference type="ARBA" id="ARBA00022963"/>
    </source>
</evidence>
<dbReference type="RefSeq" id="WP_039980173.1">
    <property type="nucleotide sequence ID" value="NZ_BAOJ01000028.1"/>
</dbReference>
<comment type="caution">
    <text evidence="12">The sequence shown here is derived from an EMBL/GenBank/DDBJ whole genome shotgun (WGS) entry which is preliminary data.</text>
</comment>
<dbReference type="Proteomes" id="UP000321922">
    <property type="component" value="Unassembled WGS sequence"/>
</dbReference>
<dbReference type="CDD" id="cd00751">
    <property type="entry name" value="thiolase"/>
    <property type="match status" value="1"/>
</dbReference>
<keyword evidence="5" id="KW-0442">Lipid degradation</keyword>
<dbReference type="GO" id="GO:0006631">
    <property type="term" value="P:fatty acid metabolic process"/>
    <property type="evidence" value="ECO:0007669"/>
    <property type="project" value="UniProtKB-KW"/>
</dbReference>
<dbReference type="FunFam" id="3.40.47.10:FF:000011">
    <property type="entry name" value="3-ketoacyl-CoA thiolase"/>
    <property type="match status" value="1"/>
</dbReference>
<evidence type="ECO:0000256" key="3">
    <source>
        <dbReference type="ARBA" id="ARBA00022679"/>
    </source>
</evidence>
<accession>A0A511QAU3</accession>
<evidence type="ECO:0000256" key="1">
    <source>
        <dbReference type="ARBA" id="ARBA00010982"/>
    </source>
</evidence>
<dbReference type="InterPro" id="IPR002155">
    <property type="entry name" value="Thiolase"/>
</dbReference>
<evidence type="ECO:0000259" key="10">
    <source>
        <dbReference type="Pfam" id="PF00108"/>
    </source>
</evidence>
<dbReference type="InterPro" id="IPR020616">
    <property type="entry name" value="Thiolase_N"/>
</dbReference>
<feature type="active site" description="Acyl-thioester intermediate" evidence="8">
    <location>
        <position position="98"/>
    </location>
</feature>
<dbReference type="Pfam" id="PF00108">
    <property type="entry name" value="Thiolase_N"/>
    <property type="match status" value="1"/>
</dbReference>
<dbReference type="NCBIfam" id="NF006516">
    <property type="entry name" value="PRK08963.1"/>
    <property type="match status" value="1"/>
</dbReference>
<dbReference type="Gene3D" id="3.40.47.10">
    <property type="match status" value="1"/>
</dbReference>
<evidence type="ECO:0000256" key="6">
    <source>
        <dbReference type="ARBA" id="ARBA00023098"/>
    </source>
</evidence>
<feature type="domain" description="Thiolase C-terminal" evidence="11">
    <location>
        <begin position="298"/>
        <end position="433"/>
    </location>
</feature>
<evidence type="ECO:0000256" key="8">
    <source>
        <dbReference type="PIRSR" id="PIRSR000429-1"/>
    </source>
</evidence>
<organism evidence="12 13">
    <name type="scientific">Vibrio sagamiensis NBRC 104589</name>
    <dbReference type="NCBI Taxonomy" id="1219064"/>
    <lineage>
        <taxon>Bacteria</taxon>
        <taxon>Pseudomonadati</taxon>
        <taxon>Pseudomonadota</taxon>
        <taxon>Gammaproteobacteria</taxon>
        <taxon>Vibrionales</taxon>
        <taxon>Vibrionaceae</taxon>
        <taxon>Vibrio</taxon>
    </lineage>
</organism>
<dbReference type="Pfam" id="PF02803">
    <property type="entry name" value="Thiolase_C"/>
    <property type="match status" value="1"/>
</dbReference>
<keyword evidence="7 9" id="KW-0012">Acyltransferase</keyword>
<comment type="similarity">
    <text evidence="1 9">Belongs to the thiolase-like superfamily. Thiolase family.</text>
</comment>
<dbReference type="SUPFAM" id="SSF53901">
    <property type="entry name" value="Thiolase-like"/>
    <property type="match status" value="2"/>
</dbReference>
<gene>
    <name evidence="12" type="primary">fadI</name>
    <name evidence="12" type="ORF">VSA01S_04800</name>
</gene>
<dbReference type="PIRSF" id="PIRSF000429">
    <property type="entry name" value="Ac-CoA_Ac_transf"/>
    <property type="match status" value="1"/>
</dbReference>
<keyword evidence="4" id="KW-0276">Fatty acid metabolism</keyword>
<dbReference type="OrthoDB" id="8951704at2"/>
<keyword evidence="2" id="KW-0963">Cytoplasm</keyword>
<dbReference type="PANTHER" id="PTHR18919">
    <property type="entry name" value="ACETYL-COA C-ACYLTRANSFERASE"/>
    <property type="match status" value="1"/>
</dbReference>
<evidence type="ECO:0000313" key="13">
    <source>
        <dbReference type="Proteomes" id="UP000321922"/>
    </source>
</evidence>
<dbReference type="InterPro" id="IPR020613">
    <property type="entry name" value="Thiolase_CS"/>
</dbReference>
<keyword evidence="13" id="KW-1185">Reference proteome</keyword>
<dbReference type="NCBIfam" id="TIGR02446">
    <property type="entry name" value="FadI"/>
    <property type="match status" value="1"/>
</dbReference>
<feature type="active site" description="Proton acceptor" evidence="8">
    <location>
        <position position="421"/>
    </location>
</feature>
<dbReference type="PANTHER" id="PTHR18919:SF107">
    <property type="entry name" value="ACETYL-COA ACETYLTRANSFERASE, CYTOSOLIC"/>
    <property type="match status" value="1"/>
</dbReference>
<keyword evidence="6" id="KW-0443">Lipid metabolism</keyword>
<evidence type="ECO:0000256" key="9">
    <source>
        <dbReference type="RuleBase" id="RU003557"/>
    </source>
</evidence>
<evidence type="ECO:0000256" key="4">
    <source>
        <dbReference type="ARBA" id="ARBA00022832"/>
    </source>
</evidence>
<reference evidence="12 13" key="1">
    <citation type="submission" date="2019-07" db="EMBL/GenBank/DDBJ databases">
        <title>Whole genome shotgun sequence of Vibrio sagamiensis NBRC 104589.</title>
        <authorList>
            <person name="Hosoyama A."/>
            <person name="Uohara A."/>
            <person name="Ohji S."/>
            <person name="Ichikawa N."/>
        </authorList>
    </citation>
    <scope>NUCLEOTIDE SEQUENCE [LARGE SCALE GENOMIC DNA]</scope>
    <source>
        <strain evidence="12 13">NBRC 104589</strain>
    </source>
</reference>
<evidence type="ECO:0000313" key="12">
    <source>
        <dbReference type="EMBL" id="GEM74368.1"/>
    </source>
</evidence>
<dbReference type="GO" id="GO:0016042">
    <property type="term" value="P:lipid catabolic process"/>
    <property type="evidence" value="ECO:0007669"/>
    <property type="project" value="UniProtKB-KW"/>
</dbReference>
<evidence type="ECO:0000256" key="2">
    <source>
        <dbReference type="ARBA" id="ARBA00022490"/>
    </source>
</evidence>
<dbReference type="GO" id="GO:0005829">
    <property type="term" value="C:cytosol"/>
    <property type="evidence" value="ECO:0007669"/>
    <property type="project" value="TreeGrafter"/>
</dbReference>
<dbReference type="EMBL" id="BJXJ01000003">
    <property type="protein sequence ID" value="GEM74368.1"/>
    <property type="molecule type" value="Genomic_DNA"/>
</dbReference>
<keyword evidence="3 9" id="KW-0808">Transferase</keyword>
<proteinExistence type="inferred from homology"/>
<dbReference type="GO" id="GO:0003988">
    <property type="term" value="F:acetyl-CoA C-acyltransferase activity"/>
    <property type="evidence" value="ECO:0007669"/>
    <property type="project" value="InterPro"/>
</dbReference>
<evidence type="ECO:0000256" key="7">
    <source>
        <dbReference type="ARBA" id="ARBA00023315"/>
    </source>
</evidence>
<feature type="domain" description="Thiolase N-terminal" evidence="10">
    <location>
        <begin position="14"/>
        <end position="286"/>
    </location>
</feature>